<evidence type="ECO:0000313" key="3">
    <source>
        <dbReference type="EMBL" id="MBJ7608013.1"/>
    </source>
</evidence>
<dbReference type="GO" id="GO:0006508">
    <property type="term" value="P:proteolysis"/>
    <property type="evidence" value="ECO:0007669"/>
    <property type="project" value="InterPro"/>
</dbReference>
<dbReference type="CDD" id="cd02619">
    <property type="entry name" value="Peptidase_C1"/>
    <property type="match status" value="1"/>
</dbReference>
<proteinExistence type="inferred from homology"/>
<dbReference type="InterPro" id="IPR000668">
    <property type="entry name" value="Peptidase_C1A_C"/>
</dbReference>
<dbReference type="GO" id="GO:0008234">
    <property type="term" value="F:cysteine-type peptidase activity"/>
    <property type="evidence" value="ECO:0007669"/>
    <property type="project" value="InterPro"/>
</dbReference>
<name>A0A934KJS6_9BACT</name>
<dbReference type="SUPFAM" id="SSF54001">
    <property type="entry name" value="Cysteine proteinases"/>
    <property type="match status" value="1"/>
</dbReference>
<evidence type="ECO:0000259" key="2">
    <source>
        <dbReference type="SMART" id="SM00645"/>
    </source>
</evidence>
<accession>A0A934KJS6</accession>
<feature type="domain" description="Peptidase C1A papain C-terminal" evidence="2">
    <location>
        <begin position="40"/>
        <end position="251"/>
    </location>
</feature>
<reference evidence="3 4" key="1">
    <citation type="submission" date="2020-10" db="EMBL/GenBank/DDBJ databases">
        <title>Ca. Dormibacterota MAGs.</title>
        <authorList>
            <person name="Montgomery K."/>
        </authorList>
    </citation>
    <scope>NUCLEOTIDE SEQUENCE [LARGE SCALE GENOMIC DNA]</scope>
    <source>
        <strain evidence="3">Mitchell_Peninsula_5</strain>
    </source>
</reference>
<evidence type="ECO:0000256" key="1">
    <source>
        <dbReference type="ARBA" id="ARBA00008455"/>
    </source>
</evidence>
<dbReference type="SMART" id="SM00645">
    <property type="entry name" value="Pept_C1"/>
    <property type="match status" value="1"/>
</dbReference>
<dbReference type="Proteomes" id="UP000614410">
    <property type="component" value="Unassembled WGS sequence"/>
</dbReference>
<dbReference type="PANTHER" id="PTHR12411">
    <property type="entry name" value="CYSTEINE PROTEASE FAMILY C1-RELATED"/>
    <property type="match status" value="1"/>
</dbReference>
<dbReference type="InterPro" id="IPR038765">
    <property type="entry name" value="Papain-like_cys_pep_sf"/>
</dbReference>
<comment type="similarity">
    <text evidence="1">Belongs to the peptidase C1 family.</text>
</comment>
<comment type="caution">
    <text evidence="3">The sequence shown here is derived from an EMBL/GenBank/DDBJ whole genome shotgun (WGS) entry which is preliminary data.</text>
</comment>
<organism evidence="3 4">
    <name type="scientific">Candidatus Amunia macphersoniae</name>
    <dbReference type="NCBI Taxonomy" id="3127014"/>
    <lineage>
        <taxon>Bacteria</taxon>
        <taxon>Bacillati</taxon>
        <taxon>Candidatus Dormiibacterota</taxon>
        <taxon>Candidatus Dormibacteria</taxon>
        <taxon>Candidatus Aeolococcales</taxon>
        <taxon>Candidatus Aeolococcaceae</taxon>
        <taxon>Candidatus Amunia</taxon>
    </lineage>
</organism>
<evidence type="ECO:0000313" key="4">
    <source>
        <dbReference type="Proteomes" id="UP000614410"/>
    </source>
</evidence>
<protein>
    <submittedName>
        <fullName evidence="3">C1 family peptidase</fullName>
    </submittedName>
</protein>
<dbReference type="Gene3D" id="3.90.70.10">
    <property type="entry name" value="Cysteine proteinases"/>
    <property type="match status" value="1"/>
</dbReference>
<dbReference type="EMBL" id="JAEKNN010000005">
    <property type="protein sequence ID" value="MBJ7608013.1"/>
    <property type="molecule type" value="Genomic_DNA"/>
</dbReference>
<dbReference type="AlphaFoldDB" id="A0A934KJS6"/>
<dbReference type="InterPro" id="IPR013128">
    <property type="entry name" value="Peptidase_C1A"/>
</dbReference>
<gene>
    <name evidence="3" type="ORF">JF887_01080</name>
</gene>
<dbReference type="Pfam" id="PF00112">
    <property type="entry name" value="Peptidase_C1"/>
    <property type="match status" value="1"/>
</dbReference>
<sequence>MAGERAESVVVKTARYGWVRDLPDHRDRQWLAPPLASAQLPTSVDLRRQCPGVYDQGQLGSCTANAIAGALEYDEIRTGTSPSWTPSRLFIYYNERDVEGTVSSDSGAQLRDGIKVIAADGVCPESDWPYDVTKFAERPPQQAYTDALHESVGSYQRVTQSLVQLKTCLASEFPFVFGFTVFSSFEATDVATTGIIPLPQPSESPVGGHAVVCVGYDDARQAFTIRNSWGAGWGDAGYGYMPYAYMLDGGLAADFWTIQAAPGGPPLKVRHTGSASQRAEDDSA</sequence>